<sequence length="459" mass="50299">MASQASSDKEATVPREKKVIVNGKSGGKLAGILHEAGSLHIVILCHGYMSSKDDEVVLNLAAAFDREGISSFRFDFSGNGESDGSFQLGGDAVLIYASKYKDVDIVVNVSGRFDLTKDIEICLGENYDKGWIRMDLLILRIQQKLETAMASQASSDKEATVPQEKKVIVNRKSGGKLVGILHEAGSLHIVILCHGYMSTKDDEVVLNLAAAFDREGISSFRFDFSGNGESDGSFQLGNYEGEADELHAIVQYFNEANRSVCAIIGHSKGADDVLVYASKYKDVDIIVNVSGRFDLTTGIEKSLGENYEQGMDKEGFVDVKDSTGKCYRVTAESLVERLNTNMSQLCLQIDKECRVLTVHGTEDAVIPVNDAREFDKIIPNHKLHILEGADHNYTAESHQVELATVILNFIKTNLQQDKETDKINSTDKPLTCKSSSAPHLLQTGEVIVHTQDLPHPHDG</sequence>
<evidence type="ECO:0000313" key="2">
    <source>
        <dbReference type="EMBL" id="KAG6590005.1"/>
    </source>
</evidence>
<reference evidence="2 3" key="1">
    <citation type="journal article" date="2021" name="Hortic Res">
        <title>The domestication of Cucurbita argyrosperma as revealed by the genome of its wild relative.</title>
        <authorList>
            <person name="Barrera-Redondo J."/>
            <person name="Sanchez-de la Vega G."/>
            <person name="Aguirre-Liguori J.A."/>
            <person name="Castellanos-Morales G."/>
            <person name="Gutierrez-Guerrero Y.T."/>
            <person name="Aguirre-Dugua X."/>
            <person name="Aguirre-Planter E."/>
            <person name="Tenaillon M.I."/>
            <person name="Lira-Saade R."/>
            <person name="Eguiarte L.E."/>
        </authorList>
    </citation>
    <scope>NUCLEOTIDE SEQUENCE [LARGE SCALE GENOMIC DNA]</scope>
    <source>
        <strain evidence="2">JBR-2021</strain>
    </source>
</reference>
<evidence type="ECO:0000313" key="3">
    <source>
        <dbReference type="Proteomes" id="UP000685013"/>
    </source>
</evidence>
<dbReference type="Pfam" id="PF12146">
    <property type="entry name" value="Hydrolase_4"/>
    <property type="match status" value="1"/>
</dbReference>
<gene>
    <name evidence="2" type="ORF">SDJN03_15428</name>
</gene>
<protein>
    <recommendedName>
        <fullName evidence="1">Serine aminopeptidase S33 domain-containing protein</fullName>
    </recommendedName>
</protein>
<dbReference type="GO" id="GO:0005829">
    <property type="term" value="C:cytosol"/>
    <property type="evidence" value="ECO:0007669"/>
    <property type="project" value="TreeGrafter"/>
</dbReference>
<dbReference type="InterPro" id="IPR022742">
    <property type="entry name" value="Hydrolase_4"/>
</dbReference>
<proteinExistence type="predicted"/>
<feature type="non-terminal residue" evidence="2">
    <location>
        <position position="1"/>
    </location>
</feature>
<organism evidence="2 3">
    <name type="scientific">Cucurbita argyrosperma subsp. sororia</name>
    <dbReference type="NCBI Taxonomy" id="37648"/>
    <lineage>
        <taxon>Eukaryota</taxon>
        <taxon>Viridiplantae</taxon>
        <taxon>Streptophyta</taxon>
        <taxon>Embryophyta</taxon>
        <taxon>Tracheophyta</taxon>
        <taxon>Spermatophyta</taxon>
        <taxon>Magnoliopsida</taxon>
        <taxon>eudicotyledons</taxon>
        <taxon>Gunneridae</taxon>
        <taxon>Pentapetalae</taxon>
        <taxon>rosids</taxon>
        <taxon>fabids</taxon>
        <taxon>Cucurbitales</taxon>
        <taxon>Cucurbitaceae</taxon>
        <taxon>Cucurbiteae</taxon>
        <taxon>Cucurbita</taxon>
    </lineage>
</organism>
<evidence type="ECO:0000259" key="1">
    <source>
        <dbReference type="Pfam" id="PF12146"/>
    </source>
</evidence>
<dbReference type="EMBL" id="JAGKQH010000010">
    <property type="protein sequence ID" value="KAG6590005.1"/>
    <property type="molecule type" value="Genomic_DNA"/>
</dbReference>
<accession>A0AAV6N117</accession>
<dbReference type="Proteomes" id="UP000685013">
    <property type="component" value="Chromosome 10"/>
</dbReference>
<dbReference type="AlphaFoldDB" id="A0AAV6N117"/>
<name>A0AAV6N117_9ROSI</name>
<dbReference type="PANTHER" id="PTHR42886:SF53">
    <property type="entry name" value="ALPHA_BETA-HYDROLASES SUPERFAMILY PROTEIN"/>
    <property type="match status" value="1"/>
</dbReference>
<keyword evidence="3" id="KW-1185">Reference proteome</keyword>
<feature type="domain" description="Serine aminopeptidase S33" evidence="1">
    <location>
        <begin position="189"/>
        <end position="295"/>
    </location>
</feature>
<comment type="caution">
    <text evidence="2">The sequence shown here is derived from an EMBL/GenBank/DDBJ whole genome shotgun (WGS) entry which is preliminary data.</text>
</comment>
<dbReference type="PANTHER" id="PTHR42886">
    <property type="entry name" value="RE40534P-RELATED"/>
    <property type="match status" value="1"/>
</dbReference>